<comment type="caution">
    <text evidence="1">The sequence shown here is derived from an EMBL/GenBank/DDBJ whole genome shotgun (WGS) entry which is preliminary data.</text>
</comment>
<evidence type="ECO:0000313" key="2">
    <source>
        <dbReference type="Proteomes" id="UP000749559"/>
    </source>
</evidence>
<dbReference type="EMBL" id="CAIIXF020000006">
    <property type="protein sequence ID" value="CAH1787153.1"/>
    <property type="molecule type" value="Genomic_DNA"/>
</dbReference>
<name>A0A8J1TYY3_OWEFU</name>
<evidence type="ECO:0000313" key="1">
    <source>
        <dbReference type="EMBL" id="CAH1787153.1"/>
    </source>
</evidence>
<proteinExistence type="predicted"/>
<gene>
    <name evidence="1" type="ORF">OFUS_LOCUS12913</name>
</gene>
<feature type="non-terminal residue" evidence="1">
    <location>
        <position position="139"/>
    </location>
</feature>
<organism evidence="1 2">
    <name type="scientific">Owenia fusiformis</name>
    <name type="common">Polychaete worm</name>
    <dbReference type="NCBI Taxonomy" id="6347"/>
    <lineage>
        <taxon>Eukaryota</taxon>
        <taxon>Metazoa</taxon>
        <taxon>Spiralia</taxon>
        <taxon>Lophotrochozoa</taxon>
        <taxon>Annelida</taxon>
        <taxon>Polychaeta</taxon>
        <taxon>Sedentaria</taxon>
        <taxon>Canalipalpata</taxon>
        <taxon>Sabellida</taxon>
        <taxon>Oweniida</taxon>
        <taxon>Oweniidae</taxon>
        <taxon>Owenia</taxon>
    </lineage>
</organism>
<protein>
    <submittedName>
        <fullName evidence="1">Uncharacterized protein</fullName>
    </submittedName>
</protein>
<dbReference type="Proteomes" id="UP000749559">
    <property type="component" value="Unassembled WGS sequence"/>
</dbReference>
<keyword evidence="2" id="KW-1185">Reference proteome</keyword>
<sequence length="139" mass="16545">DNSKAQDDCDFGKFVLVSRQHHYPNCAELLRLYTPWPVNSHEPCFKKACELRGNVVHFRRTRHCFIYRCRSNGNDWDYRWRGRGEWGVSYALPHQNTPRCHNSYFMRRTWDTSRNVSPGCNYINSGLTFSHVHDCMREA</sequence>
<dbReference type="AlphaFoldDB" id="A0A8J1TYY3"/>
<reference evidence="1" key="1">
    <citation type="submission" date="2022-03" db="EMBL/GenBank/DDBJ databases">
        <authorList>
            <person name="Martin C."/>
        </authorList>
    </citation>
    <scope>NUCLEOTIDE SEQUENCE</scope>
</reference>
<feature type="non-terminal residue" evidence="1">
    <location>
        <position position="1"/>
    </location>
</feature>
<accession>A0A8J1TYY3</accession>